<feature type="domain" description="Solute-binding protein family 5" evidence="2">
    <location>
        <begin position="64"/>
        <end position="435"/>
    </location>
</feature>
<dbReference type="SUPFAM" id="SSF53850">
    <property type="entry name" value="Periplasmic binding protein-like II"/>
    <property type="match status" value="1"/>
</dbReference>
<evidence type="ECO:0000259" key="2">
    <source>
        <dbReference type="Pfam" id="PF00496"/>
    </source>
</evidence>
<name>A0A448F9K9_AGGAP</name>
<dbReference type="Pfam" id="PF00496">
    <property type="entry name" value="SBP_bac_5"/>
    <property type="match status" value="1"/>
</dbReference>
<gene>
    <name evidence="3" type="primary">nikA</name>
    <name evidence="3" type="ORF">NCTC5906_01244</name>
</gene>
<dbReference type="InterPro" id="IPR011980">
    <property type="entry name" value="CntA-like"/>
</dbReference>
<keyword evidence="1" id="KW-0732">Signal</keyword>
<feature type="chain" id="PRO_5019320864" evidence="1">
    <location>
        <begin position="20"/>
        <end position="521"/>
    </location>
</feature>
<dbReference type="PANTHER" id="PTHR30290:SF37">
    <property type="entry name" value="NICKEL-BINDING PERIPLASMIC PROTEIN"/>
    <property type="match status" value="1"/>
</dbReference>
<dbReference type="PIRSF" id="PIRSF002741">
    <property type="entry name" value="MppA"/>
    <property type="match status" value="1"/>
</dbReference>
<dbReference type="PANTHER" id="PTHR30290">
    <property type="entry name" value="PERIPLASMIC BINDING COMPONENT OF ABC TRANSPORTER"/>
    <property type="match status" value="1"/>
</dbReference>
<dbReference type="InterPro" id="IPR039424">
    <property type="entry name" value="SBP_5"/>
</dbReference>
<dbReference type="GO" id="GO:0016151">
    <property type="term" value="F:nickel cation binding"/>
    <property type="evidence" value="ECO:0007669"/>
    <property type="project" value="InterPro"/>
</dbReference>
<organism evidence="3 4">
    <name type="scientific">Aggregatibacter aphrophilus ATCC 33389</name>
    <dbReference type="NCBI Taxonomy" id="985008"/>
    <lineage>
        <taxon>Bacteria</taxon>
        <taxon>Pseudomonadati</taxon>
        <taxon>Pseudomonadota</taxon>
        <taxon>Gammaproteobacteria</taxon>
        <taxon>Pasteurellales</taxon>
        <taxon>Pasteurellaceae</taxon>
        <taxon>Aggregatibacter</taxon>
    </lineage>
</organism>
<dbReference type="Gene3D" id="3.40.190.10">
    <property type="entry name" value="Periplasmic binding protein-like II"/>
    <property type="match status" value="1"/>
</dbReference>
<dbReference type="InterPro" id="IPR000914">
    <property type="entry name" value="SBP_5_dom"/>
</dbReference>
<evidence type="ECO:0000313" key="3">
    <source>
        <dbReference type="EMBL" id="VEF42997.1"/>
    </source>
</evidence>
<dbReference type="GO" id="GO:0015675">
    <property type="term" value="P:nickel cation transport"/>
    <property type="evidence" value="ECO:0007669"/>
    <property type="project" value="InterPro"/>
</dbReference>
<dbReference type="Gene3D" id="3.10.105.10">
    <property type="entry name" value="Dipeptide-binding Protein, Domain 3"/>
    <property type="match status" value="1"/>
</dbReference>
<dbReference type="GO" id="GO:1904680">
    <property type="term" value="F:peptide transmembrane transporter activity"/>
    <property type="evidence" value="ECO:0007669"/>
    <property type="project" value="TreeGrafter"/>
</dbReference>
<dbReference type="CDD" id="cd08489">
    <property type="entry name" value="PBP2_NikA"/>
    <property type="match status" value="1"/>
</dbReference>
<protein>
    <submittedName>
        <fullName evidence="3">Nickel-binding periplasmic protein</fullName>
    </submittedName>
</protein>
<dbReference type="Proteomes" id="UP000272690">
    <property type="component" value="Chromosome"/>
</dbReference>
<evidence type="ECO:0000256" key="1">
    <source>
        <dbReference type="SAM" id="SignalP"/>
    </source>
</evidence>
<dbReference type="InterPro" id="IPR030678">
    <property type="entry name" value="Peptide/Ni-bd"/>
</dbReference>
<feature type="signal peptide" evidence="1">
    <location>
        <begin position="1"/>
        <end position="19"/>
    </location>
</feature>
<dbReference type="NCBIfam" id="TIGR02294">
    <property type="entry name" value="nickel_nikA"/>
    <property type="match status" value="1"/>
</dbReference>
<reference evidence="3 4" key="1">
    <citation type="submission" date="2018-12" db="EMBL/GenBank/DDBJ databases">
        <authorList>
            <consortium name="Pathogen Informatics"/>
        </authorList>
    </citation>
    <scope>NUCLEOTIDE SEQUENCE [LARGE SCALE GENOMIC DNA]</scope>
    <source>
        <strain evidence="3 4">NCTC5906</strain>
    </source>
</reference>
<dbReference type="GO" id="GO:0043190">
    <property type="term" value="C:ATP-binding cassette (ABC) transporter complex"/>
    <property type="evidence" value="ECO:0007669"/>
    <property type="project" value="InterPro"/>
</dbReference>
<dbReference type="GO" id="GO:0015833">
    <property type="term" value="P:peptide transport"/>
    <property type="evidence" value="ECO:0007669"/>
    <property type="project" value="TreeGrafter"/>
</dbReference>
<dbReference type="EMBL" id="LR134327">
    <property type="protein sequence ID" value="VEF42997.1"/>
    <property type="molecule type" value="Genomic_DNA"/>
</dbReference>
<dbReference type="AlphaFoldDB" id="A0A448F9K9"/>
<dbReference type="RefSeq" id="WP_032995350.1">
    <property type="nucleotide sequence ID" value="NZ_AEWB02000020.1"/>
</dbReference>
<sequence length="521" mass="58894">MKKTLYFLTALLVAFPGWANMQNNELDYASTKDIRDINPHLYSGEMAAQNMVFEPLVLNTEFGPQPHLAERWSISPDGKTYIFKLRTDVTFSDGEPFNAQAVKLNIDAVLDNYTRHGWLELVQQIDSVRVIDDYTIELKLKNAYYPTLTELSFTRPFRFISPRAFIAGKTKDGVQGYVGTGPWVLEEHEPEQYARFTANPNYWSKKPKLNAVVWNVIPDRQAMLLALQKGDIQLIFGADGDMVSMDAFDKLKSSKTVSTLLSEPTSTRSIVLNSGREITGDLAVREALESAVNKQGIAQGVFANSESVAQTLMAKNVPYSDVDVKVYDYDVAKARQLLDFAGWKLTAGKAIREKQGKPLSLLLSYNINNAGEKEIAELLQADFKEIGVELRILGEEKQAYLDRQKSGDFDLQYSLSWGKPYDPASYISSFRVPTHADYQAQKGLRNKPEINLIIGELLITPDETLRKKLYVNLWKTLAEQAVYIPLTYARTKAVFSNELKGVGFNQSQYEIPFERMYFSSK</sequence>
<proteinExistence type="predicted"/>
<dbReference type="GO" id="GO:0020037">
    <property type="term" value="F:heme binding"/>
    <property type="evidence" value="ECO:0007669"/>
    <property type="project" value="InterPro"/>
</dbReference>
<dbReference type="OrthoDB" id="9801912at2"/>
<dbReference type="GeneID" id="49635655"/>
<dbReference type="GO" id="GO:0030288">
    <property type="term" value="C:outer membrane-bounded periplasmic space"/>
    <property type="evidence" value="ECO:0007669"/>
    <property type="project" value="UniProtKB-ARBA"/>
</dbReference>
<evidence type="ECO:0000313" key="4">
    <source>
        <dbReference type="Proteomes" id="UP000272690"/>
    </source>
</evidence>
<accession>A0A448F9K9</accession>